<dbReference type="Pfam" id="PF01255">
    <property type="entry name" value="Prenyltransf"/>
    <property type="match status" value="1"/>
</dbReference>
<evidence type="ECO:0000256" key="3">
    <source>
        <dbReference type="RuleBase" id="RU363018"/>
    </source>
</evidence>
<sequence>MPPSDFTDTNQNETPSLKAAPNFLTSPVNYMSHHVQSLLLKILKQGPIPQHLGFIMDGNRRFARKMNYKQVVEGHFMGYDKLQEVLNICLHLGVKVVTIYAFSIENFKRPKEEVDTLMELAKTKFIELCEKSDLVNKYDLCVRILGNIALLPIDVQEAAKKVVDTTKHNTGSILNICVPYTSRDEITSSIKSVIKSVENGHMQIRDINEEIIEKCLYTYGSPPLNILIRTSGEIRLSDFLLWQIRASHYINTKQELSFYDKECDLRDIDNVNESIVNANQLDNNSTIKFLICLISFPNPTMYSPMK</sequence>
<dbReference type="InterPro" id="IPR001441">
    <property type="entry name" value="UPP_synth-like"/>
</dbReference>
<comment type="caution">
    <text evidence="4">The sequence shown here is derived from an EMBL/GenBank/DDBJ whole genome shotgun (WGS) entry which is preliminary data.</text>
</comment>
<dbReference type="EMBL" id="CAJVQB010006378">
    <property type="protein sequence ID" value="CAG8682885.1"/>
    <property type="molecule type" value="Genomic_DNA"/>
</dbReference>
<dbReference type="SUPFAM" id="SSF64005">
    <property type="entry name" value="Undecaprenyl diphosphate synthase"/>
    <property type="match status" value="1"/>
</dbReference>
<dbReference type="Gene3D" id="3.40.1180.10">
    <property type="entry name" value="Decaprenyl diphosphate synthase-like"/>
    <property type="match status" value="1"/>
</dbReference>
<keyword evidence="5" id="KW-1185">Reference proteome</keyword>
<name>A0ABN7UV65_GIGMA</name>
<evidence type="ECO:0000313" key="5">
    <source>
        <dbReference type="Proteomes" id="UP000789901"/>
    </source>
</evidence>
<dbReference type="InterPro" id="IPR036424">
    <property type="entry name" value="UPP_synth-like_sf"/>
</dbReference>
<evidence type="ECO:0000256" key="2">
    <source>
        <dbReference type="ARBA" id="ARBA00022679"/>
    </source>
</evidence>
<dbReference type="NCBIfam" id="TIGR00055">
    <property type="entry name" value="uppS"/>
    <property type="match status" value="1"/>
</dbReference>
<gene>
    <name evidence="4" type="ORF">GMARGA_LOCUS11070</name>
</gene>
<proteinExistence type="inferred from homology"/>
<evidence type="ECO:0000313" key="4">
    <source>
        <dbReference type="EMBL" id="CAG8682885.1"/>
    </source>
</evidence>
<dbReference type="Proteomes" id="UP000789901">
    <property type="component" value="Unassembled WGS sequence"/>
</dbReference>
<protein>
    <recommendedName>
        <fullName evidence="3">Alkyl transferase</fullName>
        <ecNumber evidence="3">2.5.1.-</ecNumber>
    </recommendedName>
</protein>
<dbReference type="CDD" id="cd00475">
    <property type="entry name" value="Cis_IPPS"/>
    <property type="match status" value="1"/>
</dbReference>
<organism evidence="4 5">
    <name type="scientific">Gigaspora margarita</name>
    <dbReference type="NCBI Taxonomy" id="4874"/>
    <lineage>
        <taxon>Eukaryota</taxon>
        <taxon>Fungi</taxon>
        <taxon>Fungi incertae sedis</taxon>
        <taxon>Mucoromycota</taxon>
        <taxon>Glomeromycotina</taxon>
        <taxon>Glomeromycetes</taxon>
        <taxon>Diversisporales</taxon>
        <taxon>Gigasporaceae</taxon>
        <taxon>Gigaspora</taxon>
    </lineage>
</organism>
<evidence type="ECO:0000256" key="1">
    <source>
        <dbReference type="ARBA" id="ARBA00005432"/>
    </source>
</evidence>
<accession>A0ABN7UV65</accession>
<dbReference type="EC" id="2.5.1.-" evidence="3"/>
<comment type="similarity">
    <text evidence="1 3">Belongs to the UPP synthase family.</text>
</comment>
<dbReference type="PANTHER" id="PTHR10291">
    <property type="entry name" value="DEHYDRODOLICHYL DIPHOSPHATE SYNTHASE FAMILY MEMBER"/>
    <property type="match status" value="1"/>
</dbReference>
<keyword evidence="2 3" id="KW-0808">Transferase</keyword>
<reference evidence="4 5" key="1">
    <citation type="submission" date="2021-06" db="EMBL/GenBank/DDBJ databases">
        <authorList>
            <person name="Kallberg Y."/>
            <person name="Tangrot J."/>
            <person name="Rosling A."/>
        </authorList>
    </citation>
    <scope>NUCLEOTIDE SEQUENCE [LARGE SCALE GENOMIC DNA]</scope>
    <source>
        <strain evidence="4 5">120-4 pot B 10/14</strain>
    </source>
</reference>
<dbReference type="PANTHER" id="PTHR10291:SF43">
    <property type="entry name" value="DEHYDRODOLICHYL DIPHOSPHATE SYNTHASE COMPLEX SUBUNIT DHDDS"/>
    <property type="match status" value="1"/>
</dbReference>